<keyword evidence="3" id="KW-1185">Reference proteome</keyword>
<feature type="transmembrane region" description="Helical" evidence="1">
    <location>
        <begin position="158"/>
        <end position="179"/>
    </location>
</feature>
<organism evidence="2 3">
    <name type="scientific">Halobacillus amylolyticus</name>
    <dbReference type="NCBI Taxonomy" id="2932259"/>
    <lineage>
        <taxon>Bacteria</taxon>
        <taxon>Bacillati</taxon>
        <taxon>Bacillota</taxon>
        <taxon>Bacilli</taxon>
        <taxon>Bacillales</taxon>
        <taxon>Bacillaceae</taxon>
        <taxon>Halobacillus</taxon>
    </lineage>
</organism>
<dbReference type="RefSeq" id="WP_245035358.1">
    <property type="nucleotide sequence ID" value="NZ_CP095075.1"/>
</dbReference>
<feature type="transmembrane region" description="Helical" evidence="1">
    <location>
        <begin position="34"/>
        <end position="52"/>
    </location>
</feature>
<keyword evidence="1" id="KW-0812">Transmembrane</keyword>
<proteinExistence type="predicted"/>
<keyword evidence="1" id="KW-1133">Transmembrane helix</keyword>
<name>A0ABY4HGI2_9BACI</name>
<evidence type="ECO:0000256" key="1">
    <source>
        <dbReference type="SAM" id="Phobius"/>
    </source>
</evidence>
<sequence>MSETKLYHKIYEQKEQLSSLITEHWNLYSGIDTWYFWFNIASVLIPLLVLYFKIDKTRLFEICFFGYTTHILWSYADSALNQSNYLVHPHSLTHLFPVGVNVTAVLFPVTFMLLYQYCMNREKNFYIHAIILSLIFAYGFGGLSDAVNLLKMHKNMNLTYLFLIDIAVVFIALWMTKLFRKFKGMKIKA</sequence>
<feature type="transmembrane region" description="Helical" evidence="1">
    <location>
        <begin position="59"/>
        <end position="76"/>
    </location>
</feature>
<feature type="transmembrane region" description="Helical" evidence="1">
    <location>
        <begin position="125"/>
        <end position="143"/>
    </location>
</feature>
<dbReference type="EMBL" id="CP095075">
    <property type="protein sequence ID" value="UOR13651.1"/>
    <property type="molecule type" value="Genomic_DNA"/>
</dbReference>
<dbReference type="Proteomes" id="UP000830326">
    <property type="component" value="Chromosome"/>
</dbReference>
<accession>A0ABY4HGI2</accession>
<reference evidence="2" key="1">
    <citation type="submission" date="2022-04" db="EMBL/GenBank/DDBJ databases">
        <title>Halobacillus sp. isolated from saltern.</title>
        <authorList>
            <person name="Won M."/>
            <person name="Lee C.-M."/>
            <person name="Woen H.-Y."/>
            <person name="Kwon S.-W."/>
        </authorList>
    </citation>
    <scope>NUCLEOTIDE SEQUENCE</scope>
    <source>
        <strain evidence="2">SSHM10-5</strain>
    </source>
</reference>
<evidence type="ECO:0000313" key="2">
    <source>
        <dbReference type="EMBL" id="UOR13651.1"/>
    </source>
</evidence>
<keyword evidence="1" id="KW-0472">Membrane</keyword>
<feature type="transmembrane region" description="Helical" evidence="1">
    <location>
        <begin position="96"/>
        <end position="118"/>
    </location>
</feature>
<protein>
    <submittedName>
        <fullName evidence="2">Uncharacterized protein</fullName>
    </submittedName>
</protein>
<evidence type="ECO:0000313" key="3">
    <source>
        <dbReference type="Proteomes" id="UP000830326"/>
    </source>
</evidence>
<gene>
    <name evidence="2" type="ORF">MUO15_09505</name>
</gene>